<organism evidence="8 9">
    <name type="scientific">Caenispirillum bisanense</name>
    <dbReference type="NCBI Taxonomy" id="414052"/>
    <lineage>
        <taxon>Bacteria</taxon>
        <taxon>Pseudomonadati</taxon>
        <taxon>Pseudomonadota</taxon>
        <taxon>Alphaproteobacteria</taxon>
        <taxon>Rhodospirillales</taxon>
        <taxon>Novispirillaceae</taxon>
        <taxon>Caenispirillum</taxon>
    </lineage>
</organism>
<dbReference type="InterPro" id="IPR011013">
    <property type="entry name" value="Gal_mutarotase_sf_dom"/>
</dbReference>
<evidence type="ECO:0000313" key="9">
    <source>
        <dbReference type="Proteomes" id="UP000219621"/>
    </source>
</evidence>
<dbReference type="SUPFAM" id="SSF74650">
    <property type="entry name" value="Galactose mutarotase-like"/>
    <property type="match status" value="1"/>
</dbReference>
<reference evidence="8 9" key="1">
    <citation type="submission" date="2017-09" db="EMBL/GenBank/DDBJ databases">
        <authorList>
            <person name="Ehlers B."/>
            <person name="Leendertz F.H."/>
        </authorList>
    </citation>
    <scope>NUCLEOTIDE SEQUENCE [LARGE SCALE GENOMIC DNA]</scope>
    <source>
        <strain evidence="8 9">USBA 140</strain>
    </source>
</reference>
<dbReference type="PIRSF" id="PIRSF006281">
    <property type="entry name" value="MdoG"/>
    <property type="match status" value="1"/>
</dbReference>
<name>A0A286GIK5_9PROT</name>
<evidence type="ECO:0000256" key="5">
    <source>
        <dbReference type="ARBA" id="ARBA00022764"/>
    </source>
</evidence>
<dbReference type="InterPro" id="IPR014756">
    <property type="entry name" value="Ig_E-set"/>
</dbReference>
<comment type="subcellular location">
    <subcellularLocation>
        <location evidence="1">Periplasm</location>
    </subcellularLocation>
</comment>
<dbReference type="RefSeq" id="WP_097279135.1">
    <property type="nucleotide sequence ID" value="NZ_OCNJ01000004.1"/>
</dbReference>
<dbReference type="GO" id="GO:0030288">
    <property type="term" value="C:outer membrane-bounded periplasmic space"/>
    <property type="evidence" value="ECO:0007669"/>
    <property type="project" value="TreeGrafter"/>
</dbReference>
<protein>
    <submittedName>
        <fullName evidence="8">Glucans biosynthesis protein</fullName>
    </submittedName>
</protein>
<proteinExistence type="inferred from homology"/>
<dbReference type="InterPro" id="IPR007444">
    <property type="entry name" value="Glucan_biosyn_MdoG_C"/>
</dbReference>
<accession>A0A286GIK5</accession>
<dbReference type="PANTHER" id="PTHR30504">
    <property type="entry name" value="GLUCANS BIOSYNTHESIS PROTEIN"/>
    <property type="match status" value="1"/>
</dbReference>
<dbReference type="GO" id="GO:0030246">
    <property type="term" value="F:carbohydrate binding"/>
    <property type="evidence" value="ECO:0007669"/>
    <property type="project" value="InterPro"/>
</dbReference>
<dbReference type="InterPro" id="IPR013783">
    <property type="entry name" value="Ig-like_fold"/>
</dbReference>
<evidence type="ECO:0000256" key="6">
    <source>
        <dbReference type="SAM" id="SignalP"/>
    </source>
</evidence>
<keyword evidence="9" id="KW-1185">Reference proteome</keyword>
<dbReference type="PROSITE" id="PS51318">
    <property type="entry name" value="TAT"/>
    <property type="match status" value="1"/>
</dbReference>
<dbReference type="AlphaFoldDB" id="A0A286GIK5"/>
<dbReference type="InterPro" id="IPR006311">
    <property type="entry name" value="TAT_signal"/>
</dbReference>
<dbReference type="EMBL" id="OCNJ01000004">
    <property type="protein sequence ID" value="SOD94949.1"/>
    <property type="molecule type" value="Genomic_DNA"/>
</dbReference>
<dbReference type="PANTHER" id="PTHR30504:SF3">
    <property type="entry name" value="GLUCANS BIOSYNTHESIS PROTEIN D"/>
    <property type="match status" value="1"/>
</dbReference>
<keyword evidence="4 6" id="KW-0732">Signal</keyword>
<feature type="domain" description="Glucan biosynthesis periplasmic MdoG C-terminal" evidence="7">
    <location>
        <begin position="47"/>
        <end position="526"/>
    </location>
</feature>
<dbReference type="OrthoDB" id="9777817at2"/>
<evidence type="ECO:0000259" key="7">
    <source>
        <dbReference type="Pfam" id="PF04349"/>
    </source>
</evidence>
<evidence type="ECO:0000256" key="4">
    <source>
        <dbReference type="ARBA" id="ARBA00022729"/>
    </source>
</evidence>
<dbReference type="GO" id="GO:0051274">
    <property type="term" value="P:beta-glucan biosynthetic process"/>
    <property type="evidence" value="ECO:0007669"/>
    <property type="project" value="TreeGrafter"/>
</dbReference>
<dbReference type="SUPFAM" id="SSF81296">
    <property type="entry name" value="E set domains"/>
    <property type="match status" value="1"/>
</dbReference>
<dbReference type="Gene3D" id="2.60.40.10">
    <property type="entry name" value="Immunoglobulins"/>
    <property type="match status" value="1"/>
</dbReference>
<feature type="chain" id="PRO_5012222512" evidence="6">
    <location>
        <begin position="21"/>
        <end position="532"/>
    </location>
</feature>
<dbReference type="InterPro" id="IPR014438">
    <property type="entry name" value="Glucan_biosyn_MdoG/MdoD"/>
</dbReference>
<evidence type="ECO:0000256" key="2">
    <source>
        <dbReference type="ARBA" id="ARBA00005001"/>
    </source>
</evidence>
<evidence type="ECO:0000256" key="1">
    <source>
        <dbReference type="ARBA" id="ARBA00004418"/>
    </source>
</evidence>
<evidence type="ECO:0000256" key="3">
    <source>
        <dbReference type="ARBA" id="ARBA00009284"/>
    </source>
</evidence>
<dbReference type="Proteomes" id="UP000219621">
    <property type="component" value="Unassembled WGS sequence"/>
</dbReference>
<dbReference type="GO" id="GO:0003824">
    <property type="term" value="F:catalytic activity"/>
    <property type="evidence" value="ECO:0007669"/>
    <property type="project" value="InterPro"/>
</dbReference>
<keyword evidence="5" id="KW-0574">Periplasm</keyword>
<evidence type="ECO:0000313" key="8">
    <source>
        <dbReference type="EMBL" id="SOD94949.1"/>
    </source>
</evidence>
<sequence>MSSRVSRRAFVTGTLGLAFAAALPGAGRAQGAADAPGGLKLGEPFAFRFDDLIARARTAAGDPFREPYRPLPEVTAAIDYAAHGQIKFKPDLALYADGPSAYPATFFHLGEFFQAAVKMHRVVDGQAQEILYSPDYFAMPADSPAHRLPPDAGFAGFRLQESTGEDRWRTHDWLAFLGASYFRAIGELEQYGLSARGVLIDAAVPDRPEEFPLFTEFYIAPAEEGEAVVIHALLDGPSLTGAFRFQATRGKAVVMEVEKHLFLRRDVQRLGIAPVTSMFWYGEHDRPFRVDWRPEVHDSDGLALWTGGGEHLWRPLRNPQATTVSSFLDENPRGFGLAQRDRNPEHFLDGVRYENRPTLWVEPLGDWGRGAVELLEIPTDDEIHDNIGAYWVPEAPARAGDALTYRYRLHWVAHEPFLPGTIARTVATRIGRGGEPGKPRPAGVRKFVVEFEGGPLPYLKTGVIPEAVITASRGEVSHVFVEAVPGLFGRWRAHFDLTAAGSEPVELRLYLSLDGEPQTETWLFQYVPRLES</sequence>
<comment type="similarity">
    <text evidence="3">Belongs to the OpgD/OpgG family.</text>
</comment>
<dbReference type="Pfam" id="PF04349">
    <property type="entry name" value="MdoG"/>
    <property type="match status" value="1"/>
</dbReference>
<dbReference type="Gene3D" id="2.70.98.10">
    <property type="match status" value="1"/>
</dbReference>
<gene>
    <name evidence="8" type="ORF">SAMN05421508_104175</name>
</gene>
<feature type="signal peptide" evidence="6">
    <location>
        <begin position="1"/>
        <end position="20"/>
    </location>
</feature>
<dbReference type="InterPro" id="IPR014718">
    <property type="entry name" value="GH-type_carb-bd"/>
</dbReference>
<dbReference type="UniPathway" id="UPA00637"/>
<comment type="pathway">
    <text evidence="2">Glycan metabolism; osmoregulated periplasmic glucan (OPG) biosynthesis.</text>
</comment>